<sequence>MNHKLTVFSLVIASLGMMACYANETTPSKQSSSNATAQQTNLASNASHRIEQTYQIEKMAQFNEPWAMSSLPNGKLLVTERKGTLRLFDPATKKLTRIEGVPTVAYGGQGGLGDVVVHPDFAQNRWVYLSYAEKGQGGTGAVVVRAELDLSQAKKPQLRNIKRIWEQVPKVEGEGHYSHRILFDDQGKLWISSGERQQFTPAQDMKSNLGKIVRLNADGTPVQDNPFYQQGGVTAQIWSLGHRNPLGLAFDANKQLWVVEMGPKGGDELNRVEKGANYGYPQVSNGDHYDGKPIPDHATRPEFKAPEIHWTPVISPSSLMIYQGNQFPQWKNKALISGLSSKAIVVVDIESQPVQEVQRLDLGKRIRAVQQAQDGSIWVLEDEAGAHLLKLTPKT</sequence>
<evidence type="ECO:0000313" key="3">
    <source>
        <dbReference type="EMBL" id="QIO07629.1"/>
    </source>
</evidence>
<dbReference type="SUPFAM" id="SSF50952">
    <property type="entry name" value="Soluble quinoprotein glucose dehydrogenase"/>
    <property type="match status" value="1"/>
</dbReference>
<dbReference type="Pfam" id="PF07995">
    <property type="entry name" value="GSDH"/>
    <property type="match status" value="1"/>
</dbReference>
<feature type="domain" description="Glucose/Sorbosone dehydrogenase" evidence="2">
    <location>
        <begin position="62"/>
        <end position="389"/>
    </location>
</feature>
<dbReference type="PROSITE" id="PS51257">
    <property type="entry name" value="PROKAR_LIPOPROTEIN"/>
    <property type="match status" value="1"/>
</dbReference>
<gene>
    <name evidence="3" type="ORF">G8D99_00370</name>
</gene>
<dbReference type="RefSeq" id="WP_166321570.1">
    <property type="nucleotide sequence ID" value="NZ_CP049916.1"/>
</dbReference>
<dbReference type="InterPro" id="IPR011042">
    <property type="entry name" value="6-blade_b-propeller_TolB-like"/>
</dbReference>
<dbReference type="KEGG" id="alj:G8D99_00370"/>
<reference evidence="3 4" key="1">
    <citation type="submission" date="2020-03" db="EMBL/GenBank/DDBJ databases">
        <authorList>
            <person name="Zhu W."/>
        </authorList>
    </citation>
    <scope>NUCLEOTIDE SEQUENCE [LARGE SCALE GENOMIC DNA]</scope>
    <source>
        <strain evidence="3 4">185</strain>
    </source>
</reference>
<keyword evidence="1" id="KW-0732">Signal</keyword>
<name>A0A6G8S0B0_9GAMM</name>
<dbReference type="InterPro" id="IPR011041">
    <property type="entry name" value="Quinoprot_gluc/sorb_DH_b-prop"/>
</dbReference>
<dbReference type="Proteomes" id="UP000501939">
    <property type="component" value="Chromosome"/>
</dbReference>
<evidence type="ECO:0000313" key="4">
    <source>
        <dbReference type="Proteomes" id="UP000501939"/>
    </source>
</evidence>
<feature type="chain" id="PRO_5026303531" evidence="1">
    <location>
        <begin position="23"/>
        <end position="395"/>
    </location>
</feature>
<feature type="signal peptide" evidence="1">
    <location>
        <begin position="1"/>
        <end position="22"/>
    </location>
</feature>
<dbReference type="PANTHER" id="PTHR19328:SF75">
    <property type="entry name" value="ALDOSE SUGAR DEHYDROGENASE YLII"/>
    <property type="match status" value="1"/>
</dbReference>
<accession>A0A6G8S0B0</accession>
<dbReference type="InterPro" id="IPR012938">
    <property type="entry name" value="Glc/Sorbosone_DH"/>
</dbReference>
<dbReference type="EMBL" id="CP049916">
    <property type="protein sequence ID" value="QIO07629.1"/>
    <property type="molecule type" value="Genomic_DNA"/>
</dbReference>
<organism evidence="3 4">
    <name type="scientific">Acinetobacter lanii</name>
    <dbReference type="NCBI Taxonomy" id="2715163"/>
    <lineage>
        <taxon>Bacteria</taxon>
        <taxon>Pseudomonadati</taxon>
        <taxon>Pseudomonadota</taxon>
        <taxon>Gammaproteobacteria</taxon>
        <taxon>Moraxellales</taxon>
        <taxon>Moraxellaceae</taxon>
        <taxon>Acinetobacter</taxon>
    </lineage>
</organism>
<dbReference type="Gene3D" id="2.120.10.30">
    <property type="entry name" value="TolB, C-terminal domain"/>
    <property type="match status" value="1"/>
</dbReference>
<proteinExistence type="predicted"/>
<protein>
    <submittedName>
        <fullName evidence="3">PQQ-dependent sugar dehydrogenase</fullName>
    </submittedName>
</protein>
<dbReference type="AlphaFoldDB" id="A0A6G8S0B0"/>
<dbReference type="PANTHER" id="PTHR19328">
    <property type="entry name" value="HEDGEHOG-INTERACTING PROTEIN"/>
    <property type="match status" value="1"/>
</dbReference>
<keyword evidence="4" id="KW-1185">Reference proteome</keyword>
<evidence type="ECO:0000256" key="1">
    <source>
        <dbReference type="SAM" id="SignalP"/>
    </source>
</evidence>
<evidence type="ECO:0000259" key="2">
    <source>
        <dbReference type="Pfam" id="PF07995"/>
    </source>
</evidence>